<reference evidence="1 2" key="1">
    <citation type="submission" date="2016-12" db="EMBL/GenBank/DDBJ databases">
        <title>The genomes of Aspergillus section Nigri reveals drivers in fungal speciation.</title>
        <authorList>
            <consortium name="DOE Joint Genome Institute"/>
            <person name="Vesth T.C."/>
            <person name="Nybo J."/>
            <person name="Theobald S."/>
            <person name="Brandl J."/>
            <person name="Frisvad J.C."/>
            <person name="Nielsen K.F."/>
            <person name="Lyhne E.K."/>
            <person name="Kogle M.E."/>
            <person name="Kuo A."/>
            <person name="Riley R."/>
            <person name="Clum A."/>
            <person name="Nolan M."/>
            <person name="Lipzen A."/>
            <person name="Salamov A."/>
            <person name="Henrissat B."/>
            <person name="Wiebenga A."/>
            <person name="De Vries R.P."/>
            <person name="Grigoriev I.V."/>
            <person name="Mortensen U.H."/>
            <person name="Andersen M.R."/>
            <person name="Baker S.E."/>
        </authorList>
    </citation>
    <scope>NUCLEOTIDE SEQUENCE [LARGE SCALE GENOMIC DNA]</scope>
    <source>
        <strain evidence="1 2">JOP 1030-1</strain>
    </source>
</reference>
<proteinExistence type="predicted"/>
<gene>
    <name evidence="1" type="ORF">BP01DRAFT_358504</name>
</gene>
<sequence length="186" mass="20029">MPMPGLLFSAISYDTGRDRLTTRLPAISPPTVHPPAALASSNNHSPVSVSFHELVWGFSAALILARWLVVVPEGVRPNICCVKCGPHAGSVKEDEGLMGQDGSTTDGSEKKKFLERVSSPGRVMGSIELDASSCPSHLALPAARRQASLPFNLTPDLRPSASIHQLDRYSVNLQPLMHWSLFIPPS</sequence>
<protein>
    <submittedName>
        <fullName evidence="1">Uncharacterized protein</fullName>
    </submittedName>
</protein>
<keyword evidence="2" id="KW-1185">Reference proteome</keyword>
<dbReference type="AlphaFoldDB" id="A0A318Z889"/>
<organism evidence="1 2">
    <name type="scientific">Aspergillus saccharolyticus JOP 1030-1</name>
    <dbReference type="NCBI Taxonomy" id="1450539"/>
    <lineage>
        <taxon>Eukaryota</taxon>
        <taxon>Fungi</taxon>
        <taxon>Dikarya</taxon>
        <taxon>Ascomycota</taxon>
        <taxon>Pezizomycotina</taxon>
        <taxon>Eurotiomycetes</taxon>
        <taxon>Eurotiomycetidae</taxon>
        <taxon>Eurotiales</taxon>
        <taxon>Aspergillaceae</taxon>
        <taxon>Aspergillus</taxon>
        <taxon>Aspergillus subgen. Circumdati</taxon>
    </lineage>
</organism>
<name>A0A318Z889_9EURO</name>
<evidence type="ECO:0000313" key="2">
    <source>
        <dbReference type="Proteomes" id="UP000248349"/>
    </source>
</evidence>
<dbReference type="RefSeq" id="XP_025429517.1">
    <property type="nucleotide sequence ID" value="XM_025575449.1"/>
</dbReference>
<dbReference type="GeneID" id="37076677"/>
<evidence type="ECO:0000313" key="1">
    <source>
        <dbReference type="EMBL" id="PYH43535.1"/>
    </source>
</evidence>
<dbReference type="Proteomes" id="UP000248349">
    <property type="component" value="Unassembled WGS sequence"/>
</dbReference>
<dbReference type="EMBL" id="KZ821243">
    <property type="protein sequence ID" value="PYH43535.1"/>
    <property type="molecule type" value="Genomic_DNA"/>
</dbReference>
<accession>A0A318Z889</accession>